<dbReference type="PIRSF" id="PIRSF000398">
    <property type="entry name" value="M_m6A_EcoRV"/>
    <property type="match status" value="1"/>
</dbReference>
<dbReference type="GO" id="GO:0043565">
    <property type="term" value="F:sequence-specific DNA binding"/>
    <property type="evidence" value="ECO:0007669"/>
    <property type="project" value="TreeGrafter"/>
</dbReference>
<dbReference type="PANTHER" id="PTHR30481">
    <property type="entry name" value="DNA ADENINE METHYLASE"/>
    <property type="match status" value="1"/>
</dbReference>
<comment type="catalytic activity">
    <reaction evidence="6">
        <text>a 2'-deoxyadenosine in DNA + S-adenosyl-L-methionine = an N(6)-methyl-2'-deoxyadenosine in DNA + S-adenosyl-L-homocysteine + H(+)</text>
        <dbReference type="Rhea" id="RHEA:15197"/>
        <dbReference type="Rhea" id="RHEA-COMP:12418"/>
        <dbReference type="Rhea" id="RHEA-COMP:12419"/>
        <dbReference type="ChEBI" id="CHEBI:15378"/>
        <dbReference type="ChEBI" id="CHEBI:57856"/>
        <dbReference type="ChEBI" id="CHEBI:59789"/>
        <dbReference type="ChEBI" id="CHEBI:90615"/>
        <dbReference type="ChEBI" id="CHEBI:90616"/>
        <dbReference type="EC" id="2.1.1.72"/>
    </reaction>
</comment>
<dbReference type="STRING" id="1121432.SAMN02745219_03027"/>
<evidence type="ECO:0000313" key="8">
    <source>
        <dbReference type="Proteomes" id="UP000184529"/>
    </source>
</evidence>
<keyword evidence="3 7" id="KW-0489">Methyltransferase</keyword>
<dbReference type="GO" id="GO:0009307">
    <property type="term" value="P:DNA restriction-modification system"/>
    <property type="evidence" value="ECO:0007669"/>
    <property type="project" value="InterPro"/>
</dbReference>
<name>A0A1M6L169_9FIRM</name>
<dbReference type="InterPro" id="IPR012327">
    <property type="entry name" value="MeTrfase_D12"/>
</dbReference>
<dbReference type="Gene3D" id="1.10.1020.10">
    <property type="entry name" value="Adenine-specific Methyltransferase, Domain 2"/>
    <property type="match status" value="1"/>
</dbReference>
<evidence type="ECO:0000256" key="3">
    <source>
        <dbReference type="ARBA" id="ARBA00022603"/>
    </source>
</evidence>
<reference evidence="8" key="1">
    <citation type="submission" date="2016-11" db="EMBL/GenBank/DDBJ databases">
        <authorList>
            <person name="Varghese N."/>
            <person name="Submissions S."/>
        </authorList>
    </citation>
    <scope>NUCLEOTIDE SEQUENCE [LARGE SCALE GENOMIC DNA]</scope>
    <source>
        <strain evidence="8">DSM 16057</strain>
    </source>
</reference>
<comment type="similarity">
    <text evidence="1">Belongs to the N(4)/N(6)-methyltransferase family.</text>
</comment>
<dbReference type="RefSeq" id="WP_072870875.1">
    <property type="nucleotide sequence ID" value="NZ_FQZM01000046.1"/>
</dbReference>
<evidence type="ECO:0000256" key="4">
    <source>
        <dbReference type="ARBA" id="ARBA00022679"/>
    </source>
</evidence>
<dbReference type="GO" id="GO:0006298">
    <property type="term" value="P:mismatch repair"/>
    <property type="evidence" value="ECO:0007669"/>
    <property type="project" value="TreeGrafter"/>
</dbReference>
<dbReference type="Gene3D" id="3.40.50.150">
    <property type="entry name" value="Vaccinia Virus protein VP39"/>
    <property type="match status" value="1"/>
</dbReference>
<dbReference type="EC" id="2.1.1.72" evidence="2"/>
<dbReference type="EMBL" id="FQZM01000046">
    <property type="protein sequence ID" value="SHJ64889.1"/>
    <property type="molecule type" value="Genomic_DNA"/>
</dbReference>
<dbReference type="GO" id="GO:0032259">
    <property type="term" value="P:methylation"/>
    <property type="evidence" value="ECO:0007669"/>
    <property type="project" value="UniProtKB-KW"/>
</dbReference>
<dbReference type="InterPro" id="IPR023095">
    <property type="entry name" value="Ade_MeTrfase_dom_2"/>
</dbReference>
<organism evidence="7 8">
    <name type="scientific">Desulfofundulus thermosubterraneus DSM 16057</name>
    <dbReference type="NCBI Taxonomy" id="1121432"/>
    <lineage>
        <taxon>Bacteria</taxon>
        <taxon>Bacillati</taxon>
        <taxon>Bacillota</taxon>
        <taxon>Clostridia</taxon>
        <taxon>Eubacteriales</taxon>
        <taxon>Peptococcaceae</taxon>
        <taxon>Desulfofundulus</taxon>
    </lineage>
</organism>
<dbReference type="GO" id="GO:1904047">
    <property type="term" value="F:S-adenosyl-L-methionine binding"/>
    <property type="evidence" value="ECO:0007669"/>
    <property type="project" value="TreeGrafter"/>
</dbReference>
<gene>
    <name evidence="7" type="ORF">SAMN02745219_03027</name>
</gene>
<evidence type="ECO:0000256" key="2">
    <source>
        <dbReference type="ARBA" id="ARBA00011900"/>
    </source>
</evidence>
<evidence type="ECO:0000256" key="6">
    <source>
        <dbReference type="ARBA" id="ARBA00047942"/>
    </source>
</evidence>
<proteinExistence type="inferred from homology"/>
<evidence type="ECO:0000313" key="7">
    <source>
        <dbReference type="EMBL" id="SHJ64889.1"/>
    </source>
</evidence>
<keyword evidence="8" id="KW-1185">Reference proteome</keyword>
<keyword evidence="4" id="KW-0808">Transferase</keyword>
<evidence type="ECO:0000256" key="5">
    <source>
        <dbReference type="ARBA" id="ARBA00022691"/>
    </source>
</evidence>
<dbReference type="GO" id="GO:0009007">
    <property type="term" value="F:site-specific DNA-methyltransferase (adenine-specific) activity"/>
    <property type="evidence" value="ECO:0007669"/>
    <property type="project" value="UniProtKB-EC"/>
</dbReference>
<keyword evidence="5" id="KW-0949">S-adenosyl-L-methionine</keyword>
<accession>A0A1M6L169</accession>
<dbReference type="OrthoDB" id="9805629at2"/>
<protein>
    <recommendedName>
        <fullName evidence="2">site-specific DNA-methyltransferase (adenine-specific)</fullName>
        <ecNumber evidence="2">2.1.1.72</ecNumber>
    </recommendedName>
</protein>
<evidence type="ECO:0000256" key="1">
    <source>
        <dbReference type="ARBA" id="ARBA00006594"/>
    </source>
</evidence>
<sequence>MHHYSPLRYPGGKAKLGRFFKLLCETNMLCDGYYIEPYCGGASVALDLLLNEYVIKVFINDIDRAIYSFWFSVLNETEKLCKKIYDTPVNMDEWRRQRMVYYNQDNVATLDLGFATFFLNRTNRSGILNKGGVIGGKKQNGKWKIDARYNKVELIKRIERIALYKDRINLANKDAMVFLSDILPTTPYKTLIYLDPPYFNKGKDLYLNYYNYDDHKRIAEFITKVEDKFWVITYDNVNEIKALYHNYRQMIYNLNYSANKCYKGQEVVIFSHQISIPESVYDLFA</sequence>
<dbReference type="InterPro" id="IPR012263">
    <property type="entry name" value="M_m6A_EcoRV"/>
</dbReference>
<dbReference type="Proteomes" id="UP000184529">
    <property type="component" value="Unassembled WGS sequence"/>
</dbReference>
<dbReference type="Pfam" id="PF02086">
    <property type="entry name" value="MethyltransfD12"/>
    <property type="match status" value="1"/>
</dbReference>
<dbReference type="InterPro" id="IPR029063">
    <property type="entry name" value="SAM-dependent_MTases_sf"/>
</dbReference>
<dbReference type="PRINTS" id="PR00505">
    <property type="entry name" value="D12N6MTFRASE"/>
</dbReference>
<dbReference type="SUPFAM" id="SSF53335">
    <property type="entry name" value="S-adenosyl-L-methionine-dependent methyltransferases"/>
    <property type="match status" value="1"/>
</dbReference>
<dbReference type="AlphaFoldDB" id="A0A1M6L169"/>
<dbReference type="PANTHER" id="PTHR30481:SF2">
    <property type="entry name" value="SITE-SPECIFIC DNA-METHYLTRANSFERASE (ADENINE-SPECIFIC)"/>
    <property type="match status" value="1"/>
</dbReference>